<dbReference type="eggNOG" id="arCOG05934">
    <property type="taxonomic scope" value="Archaea"/>
</dbReference>
<dbReference type="EMBL" id="CP003321">
    <property type="protein sequence ID" value="AFL66141.1"/>
    <property type="molecule type" value="Genomic_DNA"/>
</dbReference>
<sequence length="94" mass="10885">MAYTWEPKWEPFEVNVDGIVIKTCRDRYTGLIACPICIHAVSSCLGGNPPENYQFENSYFFTVDDLISHLKTYHVRGWHRRIESVASKSSEEED</sequence>
<organism evidence="1 2">
    <name type="scientific">Desulfurococcus amylolyticus DSM 16532</name>
    <dbReference type="NCBI Taxonomy" id="768672"/>
    <lineage>
        <taxon>Archaea</taxon>
        <taxon>Thermoproteota</taxon>
        <taxon>Thermoprotei</taxon>
        <taxon>Desulfurococcales</taxon>
        <taxon>Desulfurococcaceae</taxon>
        <taxon>Desulfurococcus</taxon>
    </lineage>
</organism>
<gene>
    <name evidence="1" type="ORF">Desfe_0230</name>
</gene>
<accession>I3XQB7</accession>
<dbReference type="HOGENOM" id="CLU_183489_0_0_2"/>
<dbReference type="GeneID" id="13061917"/>
<evidence type="ECO:0000313" key="1">
    <source>
        <dbReference type="EMBL" id="AFL66141.1"/>
    </source>
</evidence>
<protein>
    <submittedName>
        <fullName evidence="1">Uncharacterized protein</fullName>
    </submittedName>
</protein>
<proteinExistence type="predicted"/>
<name>I3XQB7_DESAM</name>
<dbReference type="AlphaFoldDB" id="I3XQB7"/>
<dbReference type="RefSeq" id="WP_014767045.1">
    <property type="nucleotide sequence ID" value="NC_018001.1"/>
</dbReference>
<reference evidence="1 2" key="1">
    <citation type="journal article" date="2012" name="J. Bacteriol.">
        <title>Complete Genome Sequence of Desulfurococcus fermentans, a Hyperthermophilic Cellulolytic Crenarchaeon Isolated from a Freshwater Hot Spring in Kamchatka, Russia.</title>
        <authorList>
            <person name="Susanti D."/>
            <person name="Johnson E.F."/>
            <person name="Rodriguez J.R."/>
            <person name="Anderson I."/>
            <person name="Perevalova A.A."/>
            <person name="Kyrpides N."/>
            <person name="Lucas S."/>
            <person name="Han J."/>
            <person name="Lapidus A."/>
            <person name="Cheng J.F."/>
            <person name="Goodwin L."/>
            <person name="Pitluck S."/>
            <person name="Mavrommatis K."/>
            <person name="Peters L."/>
            <person name="Land M.L."/>
            <person name="Hauser L."/>
            <person name="Gopalan V."/>
            <person name="Chan P.P."/>
            <person name="Lowe T.M."/>
            <person name="Atomi H."/>
            <person name="Bonch-Osmolovskaya E.A."/>
            <person name="Woyke T."/>
            <person name="Mukhopadhyay B."/>
        </authorList>
    </citation>
    <scope>NUCLEOTIDE SEQUENCE [LARGE SCALE GENOMIC DNA]</scope>
    <source>
        <strain evidence="1 2">DSM 16532</strain>
    </source>
</reference>
<keyword evidence="2" id="KW-1185">Reference proteome</keyword>
<dbReference type="OrthoDB" id="33957at2157"/>
<dbReference type="Proteomes" id="UP000006175">
    <property type="component" value="Chromosome"/>
</dbReference>
<dbReference type="KEGG" id="dfd:Desfe_0230"/>
<evidence type="ECO:0000313" key="2">
    <source>
        <dbReference type="Proteomes" id="UP000006175"/>
    </source>
</evidence>